<keyword evidence="2" id="KW-0328">Glycosyltransferase</keyword>
<keyword evidence="5 8" id="KW-1133">Transmembrane helix</keyword>
<keyword evidence="3 9" id="KW-0808">Transferase</keyword>
<gene>
    <name evidence="9" type="ORF">MTUNDRAET4_2495</name>
</gene>
<dbReference type="EMBL" id="LR536450">
    <property type="protein sequence ID" value="VFU09382.1"/>
    <property type="molecule type" value="Genomic_DNA"/>
</dbReference>
<organism evidence="9 10">
    <name type="scientific">Methylocella tundrae</name>
    <dbReference type="NCBI Taxonomy" id="227605"/>
    <lineage>
        <taxon>Bacteria</taxon>
        <taxon>Pseudomonadati</taxon>
        <taxon>Pseudomonadota</taxon>
        <taxon>Alphaproteobacteria</taxon>
        <taxon>Hyphomicrobiales</taxon>
        <taxon>Beijerinckiaceae</taxon>
        <taxon>Methylocella</taxon>
    </lineage>
</organism>
<feature type="region of interest" description="Disordered" evidence="7">
    <location>
        <begin position="22"/>
        <end position="41"/>
    </location>
</feature>
<feature type="transmembrane region" description="Helical" evidence="8">
    <location>
        <begin position="572"/>
        <end position="591"/>
    </location>
</feature>
<dbReference type="InterPro" id="IPR050321">
    <property type="entry name" value="Glycosyltr_2/OpgH_subfam"/>
</dbReference>
<evidence type="ECO:0000256" key="7">
    <source>
        <dbReference type="SAM" id="MobiDB-lite"/>
    </source>
</evidence>
<dbReference type="PANTHER" id="PTHR43867">
    <property type="entry name" value="CELLULOSE SYNTHASE CATALYTIC SUBUNIT A [UDP-FORMING]"/>
    <property type="match status" value="1"/>
</dbReference>
<dbReference type="KEGG" id="mtun:MTUNDRAET4_2495"/>
<dbReference type="InterPro" id="IPR029044">
    <property type="entry name" value="Nucleotide-diphossugar_trans"/>
</dbReference>
<evidence type="ECO:0000256" key="1">
    <source>
        <dbReference type="ARBA" id="ARBA00004141"/>
    </source>
</evidence>
<feature type="compositionally biased region" description="Basic and acidic residues" evidence="7">
    <location>
        <begin position="26"/>
        <end position="41"/>
    </location>
</feature>
<dbReference type="PANTHER" id="PTHR43867:SF2">
    <property type="entry name" value="CELLULOSE SYNTHASE CATALYTIC SUBUNIT A [UDP-FORMING]"/>
    <property type="match status" value="1"/>
</dbReference>
<dbReference type="GO" id="GO:0016757">
    <property type="term" value="F:glycosyltransferase activity"/>
    <property type="evidence" value="ECO:0007669"/>
    <property type="project" value="UniProtKB-KW"/>
</dbReference>
<evidence type="ECO:0000256" key="5">
    <source>
        <dbReference type="ARBA" id="ARBA00022989"/>
    </source>
</evidence>
<evidence type="ECO:0000256" key="4">
    <source>
        <dbReference type="ARBA" id="ARBA00022692"/>
    </source>
</evidence>
<dbReference type="GO" id="GO:0016020">
    <property type="term" value="C:membrane"/>
    <property type="evidence" value="ECO:0007669"/>
    <property type="project" value="UniProtKB-SubCell"/>
</dbReference>
<feature type="transmembrane region" description="Helical" evidence="8">
    <location>
        <begin position="603"/>
        <end position="624"/>
    </location>
</feature>
<dbReference type="Proteomes" id="UP000294360">
    <property type="component" value="Chromosome"/>
</dbReference>
<dbReference type="AlphaFoldDB" id="A0A4U8Z1Z9"/>
<dbReference type="OrthoDB" id="7431422at2"/>
<reference evidence="9 10" key="1">
    <citation type="submission" date="2019-03" db="EMBL/GenBank/DDBJ databases">
        <authorList>
            <person name="Kox A.R. M."/>
        </authorList>
    </citation>
    <scope>NUCLEOTIDE SEQUENCE [LARGE SCALE GENOMIC DNA]</scope>
    <source>
        <strain evidence="9">MTUNDRAET4 annotated genome</strain>
    </source>
</reference>
<protein>
    <submittedName>
        <fullName evidence="9">Glycosyl transferase family 2</fullName>
    </submittedName>
</protein>
<evidence type="ECO:0000256" key="6">
    <source>
        <dbReference type="ARBA" id="ARBA00023136"/>
    </source>
</evidence>
<name>A0A4U8Z1Z9_METTU</name>
<dbReference type="SUPFAM" id="SSF53448">
    <property type="entry name" value="Nucleotide-diphospho-sugar transferases"/>
    <property type="match status" value="1"/>
</dbReference>
<comment type="subcellular location">
    <subcellularLocation>
        <location evidence="1">Membrane</location>
        <topology evidence="1">Multi-pass membrane protein</topology>
    </subcellularLocation>
</comment>
<feature type="transmembrane region" description="Helical" evidence="8">
    <location>
        <begin position="522"/>
        <end position="544"/>
    </location>
</feature>
<feature type="transmembrane region" description="Helical" evidence="8">
    <location>
        <begin position="229"/>
        <end position="252"/>
    </location>
</feature>
<evidence type="ECO:0000313" key="10">
    <source>
        <dbReference type="Proteomes" id="UP000294360"/>
    </source>
</evidence>
<dbReference type="Pfam" id="PF13641">
    <property type="entry name" value="Glyco_tranf_2_3"/>
    <property type="match status" value="1"/>
</dbReference>
<keyword evidence="6 8" id="KW-0472">Membrane</keyword>
<proteinExistence type="predicted"/>
<dbReference type="RefSeq" id="WP_134489719.1">
    <property type="nucleotide sequence ID" value="NZ_LR536450.1"/>
</dbReference>
<evidence type="ECO:0000256" key="3">
    <source>
        <dbReference type="ARBA" id="ARBA00022679"/>
    </source>
</evidence>
<accession>A0A4U8Z1Z9</accession>
<evidence type="ECO:0000256" key="8">
    <source>
        <dbReference type="SAM" id="Phobius"/>
    </source>
</evidence>
<evidence type="ECO:0000313" key="9">
    <source>
        <dbReference type="EMBL" id="VFU09382.1"/>
    </source>
</evidence>
<keyword evidence="4 8" id="KW-0812">Transmembrane</keyword>
<evidence type="ECO:0000256" key="2">
    <source>
        <dbReference type="ARBA" id="ARBA00022676"/>
    </source>
</evidence>
<dbReference type="Gene3D" id="3.90.550.10">
    <property type="entry name" value="Spore Coat Polysaccharide Biosynthesis Protein SpsA, Chain A"/>
    <property type="match status" value="1"/>
</dbReference>
<sequence length="705" mass="76538">MNVEANHTSGARRTLPISSIAADPSRAARTDRDRRLEGSQRGGRRLEELPCELSFLSAYGASPALLLKAAALARAQAITPEAAILATSAITEGFYYQSLARHLGVTFIERDVALAEGARYPHSIHVGVAPLAGEGPRWLAAPRGATVTSLLRRKERGEEMRESLAITTPAHMSRLVRAAAATAIVHEASFALAGRDPHLSAKAGATEAQCCAVIAATAMAGLICALEPAFGLAALTIASSSLFLAAICLRLFAGAASNQDPYAGRGRRIDDRLLPTYSIIVALHREASVVRELAASLEAIDYPRGKLDIKLVIEADDVATRQALQALDLPPAYEIIVAPDGWPRTKPRALNIALSLVRGDLVAVFDAEDIPAPQQLRDAAARFLREPRSLACLQAQLSIDNVEDSWLTRLFSIEYAVLFDVLHHGMADLGLPLALGGSSNHFRTDVLREVYAWDPWNVTEDADLGLRLARLGYRSATFASTTQEEAPARLKAWLTQRRRWSKGWTQTFVTLSRDPARLVREIGWAGAAIFSLIMINMVFAPLLWPLLTSAMLVQLATAGFPRPDSVLSVVETTLWLSVVAFGAGAVIWLTLIGMKRRKLLGSWLFVPLLLPYHLLMSVAAWAALYDLILRPFHWHKTEHGLARSSRRSALALAGSAAKVKGKTGSRSIGAPAKSRIETRLKAELKAGFATVWKRVSTLSLFREQA</sequence>